<keyword evidence="2" id="KW-0503">Monooxygenase</keyword>
<dbReference type="PANTHER" id="PTHR46696">
    <property type="entry name" value="P450, PUTATIVE (EUROFUNG)-RELATED"/>
    <property type="match status" value="1"/>
</dbReference>
<dbReference type="GO" id="GO:0020037">
    <property type="term" value="F:heme binding"/>
    <property type="evidence" value="ECO:0007669"/>
    <property type="project" value="InterPro"/>
</dbReference>
<keyword evidence="2" id="KW-0479">Metal-binding</keyword>
<keyword evidence="2" id="KW-0560">Oxidoreductase</keyword>
<organism evidence="3 4">
    <name type="scientific">Actinocrispum wychmicini</name>
    <dbReference type="NCBI Taxonomy" id="1213861"/>
    <lineage>
        <taxon>Bacteria</taxon>
        <taxon>Bacillati</taxon>
        <taxon>Actinomycetota</taxon>
        <taxon>Actinomycetes</taxon>
        <taxon>Pseudonocardiales</taxon>
        <taxon>Pseudonocardiaceae</taxon>
        <taxon>Actinocrispum</taxon>
    </lineage>
</organism>
<dbReference type="GO" id="GO:0004497">
    <property type="term" value="F:monooxygenase activity"/>
    <property type="evidence" value="ECO:0007669"/>
    <property type="project" value="UniProtKB-KW"/>
</dbReference>
<dbReference type="SUPFAM" id="SSF48264">
    <property type="entry name" value="Cytochrome P450"/>
    <property type="match status" value="1"/>
</dbReference>
<accession>A0A4V2S840</accession>
<dbReference type="EMBL" id="SLWS01000002">
    <property type="protein sequence ID" value="TCO62370.1"/>
    <property type="molecule type" value="Genomic_DNA"/>
</dbReference>
<dbReference type="GO" id="GO:0005506">
    <property type="term" value="F:iron ion binding"/>
    <property type="evidence" value="ECO:0007669"/>
    <property type="project" value="InterPro"/>
</dbReference>
<proteinExistence type="inferred from homology"/>
<comment type="similarity">
    <text evidence="1 2">Belongs to the cytochrome P450 family.</text>
</comment>
<evidence type="ECO:0000313" key="3">
    <source>
        <dbReference type="EMBL" id="TCO62370.1"/>
    </source>
</evidence>
<keyword evidence="4" id="KW-1185">Reference proteome</keyword>
<sequence>MREFVPDIRSMTSAFAVGSASPSAIGLSLAEMGRARAAVFDEHMGALVVLRHRDVSAGLRDHGTFSTRFYGAAPMVQSMMIAQDGAEHTRQRRIHNRFFSPGASARYAARIKPIAERTFDSFVGRPGVELVEAAFARYPMAVFLDLLGIPDELGDRGLGWVRAIVSWLGSPMDAAVAAAGQAAFSELSGYAGTLIEAERADPGDSLLGEIIRAHLSEGGFSVEACTVAVVSLLLGGLETTIQMLSATVSSLLLNPSALHRVRADRSLKDAALDESFRWANPSAGLYRLVTQDTEIAGHRIDAGAMVYLCIAAAHYDRDVYPEPEVFDLDRPGTHLGFGLGPHYCVGAPLARIEVAAALDAMLDRFPDIRLDPEQPPAFRYGARGFVQHGTDTLPVLL</sequence>
<dbReference type="PROSITE" id="PS00086">
    <property type="entry name" value="CYTOCHROME_P450"/>
    <property type="match status" value="1"/>
</dbReference>
<dbReference type="Proteomes" id="UP000295680">
    <property type="component" value="Unassembled WGS sequence"/>
</dbReference>
<protein>
    <submittedName>
        <fullName evidence="3">Cytochrome P450</fullName>
    </submittedName>
</protein>
<dbReference type="InterPro" id="IPR017972">
    <property type="entry name" value="Cyt_P450_CS"/>
</dbReference>
<dbReference type="PRINTS" id="PR00385">
    <property type="entry name" value="P450"/>
</dbReference>
<evidence type="ECO:0000313" key="4">
    <source>
        <dbReference type="Proteomes" id="UP000295680"/>
    </source>
</evidence>
<dbReference type="Pfam" id="PF00067">
    <property type="entry name" value="p450"/>
    <property type="match status" value="1"/>
</dbReference>
<name>A0A4V2S840_9PSEU</name>
<gene>
    <name evidence="3" type="ORF">EV192_102508</name>
</gene>
<dbReference type="Gene3D" id="1.10.630.10">
    <property type="entry name" value="Cytochrome P450"/>
    <property type="match status" value="1"/>
</dbReference>
<dbReference type="GO" id="GO:0016705">
    <property type="term" value="F:oxidoreductase activity, acting on paired donors, with incorporation or reduction of molecular oxygen"/>
    <property type="evidence" value="ECO:0007669"/>
    <property type="project" value="InterPro"/>
</dbReference>
<dbReference type="PRINTS" id="PR00359">
    <property type="entry name" value="BP450"/>
</dbReference>
<dbReference type="InterPro" id="IPR036396">
    <property type="entry name" value="Cyt_P450_sf"/>
</dbReference>
<dbReference type="PANTHER" id="PTHR46696:SF3">
    <property type="entry name" value="PULCHERRIMINIC ACID SYNTHASE"/>
    <property type="match status" value="1"/>
</dbReference>
<dbReference type="InterPro" id="IPR002397">
    <property type="entry name" value="Cyt_P450_B"/>
</dbReference>
<keyword evidence="2" id="KW-0349">Heme</keyword>
<keyword evidence="2" id="KW-0408">Iron</keyword>
<dbReference type="AlphaFoldDB" id="A0A4V2S840"/>
<dbReference type="InterPro" id="IPR001128">
    <property type="entry name" value="Cyt_P450"/>
</dbReference>
<evidence type="ECO:0000256" key="1">
    <source>
        <dbReference type="ARBA" id="ARBA00010617"/>
    </source>
</evidence>
<reference evidence="3 4" key="1">
    <citation type="submission" date="2019-03" db="EMBL/GenBank/DDBJ databases">
        <title>Genomic Encyclopedia of Type Strains, Phase IV (KMG-IV): sequencing the most valuable type-strain genomes for metagenomic binning, comparative biology and taxonomic classification.</title>
        <authorList>
            <person name="Goeker M."/>
        </authorList>
    </citation>
    <scope>NUCLEOTIDE SEQUENCE [LARGE SCALE GENOMIC DNA]</scope>
    <source>
        <strain evidence="3 4">DSM 45934</strain>
    </source>
</reference>
<comment type="caution">
    <text evidence="3">The sequence shown here is derived from an EMBL/GenBank/DDBJ whole genome shotgun (WGS) entry which is preliminary data.</text>
</comment>
<evidence type="ECO:0000256" key="2">
    <source>
        <dbReference type="RuleBase" id="RU000461"/>
    </source>
</evidence>
<dbReference type="OrthoDB" id="9764248at2"/>